<dbReference type="Proteomes" id="UP000030686">
    <property type="component" value="Unassembled WGS sequence"/>
</dbReference>
<evidence type="ECO:0000313" key="2">
    <source>
        <dbReference type="Proteomes" id="UP000030686"/>
    </source>
</evidence>
<sequence length="47" mass="5082">MDKRQADGPWSLYAYGNNVDGLPIFYADDAALRNIPVTLRTIGPASG</sequence>
<proteinExistence type="predicted"/>
<gene>
    <name evidence="1" type="ORF">PROQFM164_S04g000954</name>
</gene>
<dbReference type="OrthoDB" id="5230873at2759"/>
<accession>W6QGW9</accession>
<name>W6QGW9_PENRF</name>
<dbReference type="EMBL" id="HG792018">
    <property type="protein sequence ID" value="CDM36073.1"/>
    <property type="molecule type" value="Genomic_DNA"/>
</dbReference>
<organism evidence="1 2">
    <name type="scientific">Penicillium roqueforti (strain FM164)</name>
    <dbReference type="NCBI Taxonomy" id="1365484"/>
    <lineage>
        <taxon>Eukaryota</taxon>
        <taxon>Fungi</taxon>
        <taxon>Dikarya</taxon>
        <taxon>Ascomycota</taxon>
        <taxon>Pezizomycotina</taxon>
        <taxon>Eurotiomycetes</taxon>
        <taxon>Eurotiomycetidae</taxon>
        <taxon>Eurotiales</taxon>
        <taxon>Aspergillaceae</taxon>
        <taxon>Penicillium</taxon>
    </lineage>
</organism>
<keyword evidence="2" id="KW-1185">Reference proteome</keyword>
<evidence type="ECO:0000313" key="1">
    <source>
        <dbReference type="EMBL" id="CDM36073.1"/>
    </source>
</evidence>
<protein>
    <submittedName>
        <fullName evidence="1">Genomic scaffold, ProqFM164S04</fullName>
    </submittedName>
</protein>
<dbReference type="AlphaFoldDB" id="W6QGW9"/>
<reference evidence="1" key="1">
    <citation type="journal article" date="2014" name="Nat. Commun.">
        <title>Multiple recent horizontal transfers of a large genomic region in cheese making fungi.</title>
        <authorList>
            <person name="Cheeseman K."/>
            <person name="Ropars J."/>
            <person name="Renault P."/>
            <person name="Dupont J."/>
            <person name="Gouzy J."/>
            <person name="Branca A."/>
            <person name="Abraham A.L."/>
            <person name="Ceppi M."/>
            <person name="Conseiller E."/>
            <person name="Debuchy R."/>
            <person name="Malagnac F."/>
            <person name="Goarin A."/>
            <person name="Silar P."/>
            <person name="Lacoste S."/>
            <person name="Sallet E."/>
            <person name="Bensimon A."/>
            <person name="Giraud T."/>
            <person name="Brygoo Y."/>
        </authorList>
    </citation>
    <scope>NUCLEOTIDE SEQUENCE [LARGE SCALE GENOMIC DNA]</scope>
    <source>
        <strain evidence="1">FM164</strain>
    </source>
</reference>